<dbReference type="AlphaFoldDB" id="A0A918CUK8"/>
<dbReference type="GO" id="GO:0004674">
    <property type="term" value="F:protein serine/threonine kinase activity"/>
    <property type="evidence" value="ECO:0007669"/>
    <property type="project" value="UniProtKB-KW"/>
</dbReference>
<protein>
    <recommendedName>
        <fullName evidence="3">Histidine kinase/HSP90-like ATPase domain-containing protein</fullName>
    </recommendedName>
</protein>
<evidence type="ECO:0000256" key="2">
    <source>
        <dbReference type="SAM" id="MobiDB-lite"/>
    </source>
</evidence>
<sequence>MPSASAGVSGLRSCCTSVTYASALTSSWSRPTTRTPHPTHPYGYRESRDRPWSGYGEPATLGHVNAEISTPAAELTQRLSATPRGARLARRLVAHQLAVWGHPHDGDLNHTAQQLTAELAANAVTHGRVPGRDFEVRLLLLAAGRILRIEVSDARDDRPVRFVTEAEAEGGRGLVLVSLLARTWGVAERAVGKTVWAELSLRPAEAARSGTTPRVGLGL</sequence>
<dbReference type="PANTHER" id="PTHR35526:SF3">
    <property type="entry name" value="ANTI-SIGMA-F FACTOR RSBW"/>
    <property type="match status" value="1"/>
</dbReference>
<dbReference type="PANTHER" id="PTHR35526">
    <property type="entry name" value="ANTI-SIGMA-F FACTOR RSBW-RELATED"/>
    <property type="match status" value="1"/>
</dbReference>
<evidence type="ECO:0000256" key="1">
    <source>
        <dbReference type="ARBA" id="ARBA00022527"/>
    </source>
</evidence>
<dbReference type="InterPro" id="IPR036890">
    <property type="entry name" value="HATPase_C_sf"/>
</dbReference>
<comment type="caution">
    <text evidence="4">The sequence shown here is derived from an EMBL/GenBank/DDBJ whole genome shotgun (WGS) entry which is preliminary data.</text>
</comment>
<feature type="region of interest" description="Disordered" evidence="2">
    <location>
        <begin position="26"/>
        <end position="50"/>
    </location>
</feature>
<proteinExistence type="predicted"/>
<gene>
    <name evidence="4" type="ORF">GCM10011578_065100</name>
</gene>
<keyword evidence="1" id="KW-0723">Serine/threonine-protein kinase</keyword>
<keyword evidence="1" id="KW-0418">Kinase</keyword>
<name>A0A918CUK8_9ACTN</name>
<evidence type="ECO:0000313" key="4">
    <source>
        <dbReference type="EMBL" id="GGN28844.1"/>
    </source>
</evidence>
<dbReference type="Proteomes" id="UP000653411">
    <property type="component" value="Unassembled WGS sequence"/>
</dbReference>
<dbReference type="Gene3D" id="3.30.565.10">
    <property type="entry name" value="Histidine kinase-like ATPase, C-terminal domain"/>
    <property type="match status" value="1"/>
</dbReference>
<organism evidence="4 5">
    <name type="scientific">Streptomyces fuscichromogenes</name>
    <dbReference type="NCBI Taxonomy" id="1324013"/>
    <lineage>
        <taxon>Bacteria</taxon>
        <taxon>Bacillati</taxon>
        <taxon>Actinomycetota</taxon>
        <taxon>Actinomycetes</taxon>
        <taxon>Kitasatosporales</taxon>
        <taxon>Streptomycetaceae</taxon>
        <taxon>Streptomyces</taxon>
    </lineage>
</organism>
<feature type="domain" description="Histidine kinase/HSP90-like ATPase" evidence="3">
    <location>
        <begin position="80"/>
        <end position="197"/>
    </location>
</feature>
<evidence type="ECO:0000313" key="5">
    <source>
        <dbReference type="Proteomes" id="UP000653411"/>
    </source>
</evidence>
<dbReference type="Pfam" id="PF13581">
    <property type="entry name" value="HATPase_c_2"/>
    <property type="match status" value="1"/>
</dbReference>
<dbReference type="EMBL" id="BMML01000017">
    <property type="protein sequence ID" value="GGN28844.1"/>
    <property type="molecule type" value="Genomic_DNA"/>
</dbReference>
<evidence type="ECO:0000259" key="3">
    <source>
        <dbReference type="Pfam" id="PF13581"/>
    </source>
</evidence>
<keyword evidence="5" id="KW-1185">Reference proteome</keyword>
<reference evidence="4" key="1">
    <citation type="journal article" date="2014" name="Int. J. Syst. Evol. Microbiol.">
        <title>Complete genome sequence of Corynebacterium casei LMG S-19264T (=DSM 44701T), isolated from a smear-ripened cheese.</title>
        <authorList>
            <consortium name="US DOE Joint Genome Institute (JGI-PGF)"/>
            <person name="Walter F."/>
            <person name="Albersmeier A."/>
            <person name="Kalinowski J."/>
            <person name="Ruckert C."/>
        </authorList>
    </citation>
    <scope>NUCLEOTIDE SEQUENCE</scope>
    <source>
        <strain evidence="4">CGMCC 4.7110</strain>
    </source>
</reference>
<keyword evidence="1" id="KW-0808">Transferase</keyword>
<accession>A0A918CUK8</accession>
<reference evidence="4" key="2">
    <citation type="submission" date="2020-09" db="EMBL/GenBank/DDBJ databases">
        <authorList>
            <person name="Sun Q."/>
            <person name="Zhou Y."/>
        </authorList>
    </citation>
    <scope>NUCLEOTIDE SEQUENCE</scope>
    <source>
        <strain evidence="4">CGMCC 4.7110</strain>
    </source>
</reference>
<dbReference type="CDD" id="cd16936">
    <property type="entry name" value="HATPase_RsbW-like"/>
    <property type="match status" value="1"/>
</dbReference>
<dbReference type="InterPro" id="IPR003594">
    <property type="entry name" value="HATPase_dom"/>
</dbReference>
<dbReference type="InterPro" id="IPR050267">
    <property type="entry name" value="Anti-sigma-factor_SerPK"/>
</dbReference>